<keyword evidence="4" id="KW-1185">Reference proteome</keyword>
<protein>
    <submittedName>
        <fullName evidence="3">DUF3105 domain-containing protein</fullName>
    </submittedName>
</protein>
<keyword evidence="2" id="KW-0472">Membrane</keyword>
<dbReference type="RefSeq" id="WP_377820408.1">
    <property type="nucleotide sequence ID" value="NZ_JBHSWJ010000002.1"/>
</dbReference>
<evidence type="ECO:0000256" key="1">
    <source>
        <dbReference type="SAM" id="MobiDB-lite"/>
    </source>
</evidence>
<evidence type="ECO:0000313" key="4">
    <source>
        <dbReference type="Proteomes" id="UP001596356"/>
    </source>
</evidence>
<accession>A0ABW2AQK7</accession>
<name>A0ABW2AQK7_9MICO</name>
<keyword evidence="2" id="KW-0812">Transmembrane</keyword>
<feature type="region of interest" description="Disordered" evidence="1">
    <location>
        <begin position="247"/>
        <end position="284"/>
    </location>
</feature>
<comment type="caution">
    <text evidence="3">The sequence shown here is derived from an EMBL/GenBank/DDBJ whole genome shotgun (WGS) entry which is preliminary data.</text>
</comment>
<organism evidence="3 4">
    <name type="scientific">Branchiibius cervicis</name>
    <dbReference type="NCBI Taxonomy" id="908252"/>
    <lineage>
        <taxon>Bacteria</taxon>
        <taxon>Bacillati</taxon>
        <taxon>Actinomycetota</taxon>
        <taxon>Actinomycetes</taxon>
        <taxon>Micrococcales</taxon>
        <taxon>Dermacoccaceae</taxon>
        <taxon>Branchiibius</taxon>
    </lineage>
</organism>
<feature type="compositionally biased region" description="Polar residues" evidence="1">
    <location>
        <begin position="274"/>
        <end position="284"/>
    </location>
</feature>
<evidence type="ECO:0000313" key="3">
    <source>
        <dbReference type="EMBL" id="MFC6712954.1"/>
    </source>
</evidence>
<proteinExistence type="predicted"/>
<feature type="transmembrane region" description="Helical" evidence="2">
    <location>
        <begin position="25"/>
        <end position="45"/>
    </location>
</feature>
<dbReference type="Proteomes" id="UP001596356">
    <property type="component" value="Unassembled WGS sequence"/>
</dbReference>
<gene>
    <name evidence="3" type="ORF">ACFQBT_03485</name>
</gene>
<dbReference type="EMBL" id="JBHSWJ010000002">
    <property type="protein sequence ID" value="MFC6712954.1"/>
    <property type="molecule type" value="Genomic_DNA"/>
</dbReference>
<dbReference type="Pfam" id="PF11303">
    <property type="entry name" value="DUF3105"/>
    <property type="match status" value="1"/>
</dbReference>
<dbReference type="InterPro" id="IPR021454">
    <property type="entry name" value="DUF3105"/>
</dbReference>
<keyword evidence="2" id="KW-1133">Transmembrane helix</keyword>
<sequence length="284" mass="30186">MTQADRQLKLRELQDRQRKSSRRPLLIAVAAAIIAIAVALAIALWPKGSTQSTPVADPALNVADQIIPADPAGATTTQATPAKVTNPSGIDGVIAYDTSGYPAAGTPTSGTLQHDHVLGPVSYTITPPVGGPHNPVWMNAGVYTKPIPSERAVHNLEHGAVWITYRPDLPAAQVDQLVAFVGKQSLIDESAATQIPGQRSRYLDLSPWSTNALPAPIVISSWGYQLQVDSPTDPRLQRFVDTFRHSEKYSPEFDEPVDGVPVQTGGRPAAYGATQPNPAGAVSQ</sequence>
<reference evidence="4" key="1">
    <citation type="journal article" date="2019" name="Int. J. Syst. Evol. Microbiol.">
        <title>The Global Catalogue of Microorganisms (GCM) 10K type strain sequencing project: providing services to taxonomists for standard genome sequencing and annotation.</title>
        <authorList>
            <consortium name="The Broad Institute Genomics Platform"/>
            <consortium name="The Broad Institute Genome Sequencing Center for Infectious Disease"/>
            <person name="Wu L."/>
            <person name="Ma J."/>
        </authorList>
    </citation>
    <scope>NUCLEOTIDE SEQUENCE [LARGE SCALE GENOMIC DNA]</scope>
    <source>
        <strain evidence="4">NBRC 106593</strain>
    </source>
</reference>
<evidence type="ECO:0000256" key="2">
    <source>
        <dbReference type="SAM" id="Phobius"/>
    </source>
</evidence>